<dbReference type="InterPro" id="IPR021729">
    <property type="entry name" value="DUF3298"/>
</dbReference>
<keyword evidence="1" id="KW-0732">Signal</keyword>
<keyword evidence="4" id="KW-1185">Reference proteome</keyword>
<feature type="signal peptide" evidence="1">
    <location>
        <begin position="1"/>
        <end position="21"/>
    </location>
</feature>
<evidence type="ECO:0000313" key="4">
    <source>
        <dbReference type="Proteomes" id="UP000199513"/>
    </source>
</evidence>
<feature type="domain" description="DUF3298" evidence="2">
    <location>
        <begin position="182"/>
        <end position="260"/>
    </location>
</feature>
<dbReference type="InterPro" id="IPR037126">
    <property type="entry name" value="PdaC/RsiV-like_sf"/>
</dbReference>
<organism evidence="3 4">
    <name type="scientific">Thermoflexibacter ruber</name>
    <dbReference type="NCBI Taxonomy" id="1003"/>
    <lineage>
        <taxon>Bacteria</taxon>
        <taxon>Pseudomonadati</taxon>
        <taxon>Bacteroidota</taxon>
        <taxon>Cytophagia</taxon>
        <taxon>Cytophagales</taxon>
        <taxon>Thermoflexibacteraceae</taxon>
        <taxon>Thermoflexibacter</taxon>
    </lineage>
</organism>
<protein>
    <recommendedName>
        <fullName evidence="2">DUF3298 domain-containing protein</fullName>
    </recommendedName>
</protein>
<dbReference type="Gene3D" id="3.90.640.20">
    <property type="entry name" value="Heat-shock cognate protein, ATPase"/>
    <property type="match status" value="1"/>
</dbReference>
<reference evidence="3 4" key="1">
    <citation type="submission" date="2016-10" db="EMBL/GenBank/DDBJ databases">
        <authorList>
            <person name="de Groot N.N."/>
        </authorList>
    </citation>
    <scope>NUCLEOTIDE SEQUENCE [LARGE SCALE GENOMIC DNA]</scope>
    <source>
        <strain>GEY</strain>
        <strain evidence="4">DSM 9560</strain>
    </source>
</reference>
<evidence type="ECO:0000313" key="3">
    <source>
        <dbReference type="EMBL" id="SFF42801.1"/>
    </source>
</evidence>
<dbReference type="PROSITE" id="PS51257">
    <property type="entry name" value="PROKAR_LIPOPROTEIN"/>
    <property type="match status" value="1"/>
</dbReference>
<evidence type="ECO:0000259" key="2">
    <source>
        <dbReference type="Pfam" id="PF11738"/>
    </source>
</evidence>
<proteinExistence type="predicted"/>
<accession>A0A1I2IQK0</accession>
<name>A0A1I2IQK0_9BACT</name>
<dbReference type="Gene3D" id="3.30.565.40">
    <property type="entry name" value="Fervidobacterium nodosum Rt17-B1 like"/>
    <property type="match status" value="1"/>
</dbReference>
<dbReference type="EMBL" id="FONY01000033">
    <property type="protein sequence ID" value="SFF42801.1"/>
    <property type="molecule type" value="Genomic_DNA"/>
</dbReference>
<dbReference type="OrthoDB" id="594879at2"/>
<sequence length="280" mass="31730">MKNLLFIFIVSVLFSCGAKQAQESSAIPEVEEISVKKKKKRIFIAENTKEILTEGDAIVEISYPLFKNTANFVALDSLNNEIKLFIETTVNVFESAEDGIGIDTDEKVDTINVKADEITLYKGNAGTATRSLFIDYKINHRSPEYVEIDFGISKYLGGAHPMHSTIMFHYDLSNNKYVEITDLFGKYEYWDTLRAICKADLLARREEIGTNEEHILSYLNSEDLHFRNFTVANDTLSIYFEPYEVAPYAAGPQVVKIPFSNLSSMIDKSSLLFRVGKNKL</sequence>
<dbReference type="AlphaFoldDB" id="A0A1I2IQK0"/>
<dbReference type="Pfam" id="PF11738">
    <property type="entry name" value="DUF3298"/>
    <property type="match status" value="1"/>
</dbReference>
<dbReference type="RefSeq" id="WP_091548612.1">
    <property type="nucleotide sequence ID" value="NZ_FONY01000033.1"/>
</dbReference>
<gene>
    <name evidence="3" type="ORF">SAMN04488541_103341</name>
</gene>
<dbReference type="Proteomes" id="UP000199513">
    <property type="component" value="Unassembled WGS sequence"/>
</dbReference>
<evidence type="ECO:0000256" key="1">
    <source>
        <dbReference type="SAM" id="SignalP"/>
    </source>
</evidence>
<dbReference type="STRING" id="1003.SAMN04488541_103341"/>
<feature type="chain" id="PRO_5011733121" description="DUF3298 domain-containing protein" evidence="1">
    <location>
        <begin position="22"/>
        <end position="280"/>
    </location>
</feature>